<reference evidence="1" key="1">
    <citation type="journal article" date="2023" name="Front. Mar. Sci.">
        <title>Tracing the invertebrate herpesviruses in the global sequence datasets.</title>
        <authorList>
            <person name="Rosani U."/>
            <person name="Gaia M."/>
            <person name="Delmont T.O."/>
            <person name="Krupovic M."/>
        </authorList>
    </citation>
    <scope>NUCLEOTIDE SEQUENCE</scope>
    <source>
        <strain evidence="1">MalacoHV4/Med/2018 155</strain>
    </source>
</reference>
<sequence>MKPCFIRPSVCIWLICLSHSSPDVSLRILSMTRGIFSYRVNSPITLCCCASYVSHMYFSASIHRDTVLSPTSSSLVIPKVGLITVDLLNCFLLRCGSVSHICIITVVTVSYECTQSMIDK</sequence>
<organism evidence="1">
    <name type="scientific">Malaco herpesvirus 4</name>
    <dbReference type="NCBI Taxonomy" id="3031800"/>
    <lineage>
        <taxon>Viruses</taxon>
        <taxon>Duplodnaviria</taxon>
        <taxon>Heunggongvirae</taxon>
        <taxon>Peploviricota</taxon>
        <taxon>Herviviricetes</taxon>
        <taxon>Herpesvirales</taxon>
        <taxon>Malacoherpesviridae</taxon>
    </lineage>
</organism>
<name>A0AA48P7N6_9VIRU</name>
<dbReference type="EMBL" id="BK063075">
    <property type="protein sequence ID" value="DBA11653.1"/>
    <property type="molecule type" value="Genomic_DNA"/>
</dbReference>
<protein>
    <submittedName>
        <fullName evidence="1">ORF39</fullName>
    </submittedName>
</protein>
<reference evidence="1" key="2">
    <citation type="submission" date="2023-01" db="EMBL/GenBank/DDBJ databases">
        <authorList>
            <person name="Rosani U."/>
            <person name="Delmont T.O."/>
            <person name="Gaia M."/>
            <person name="Krupovic M."/>
        </authorList>
    </citation>
    <scope>NUCLEOTIDE SEQUENCE</scope>
    <source>
        <strain evidence="1">MalacoHV4/Med/2018 155</strain>
    </source>
</reference>
<evidence type="ECO:0000313" key="1">
    <source>
        <dbReference type="EMBL" id="DBA11653.1"/>
    </source>
</evidence>
<accession>A0AA48P7N6</accession>
<proteinExistence type="predicted"/>